<evidence type="ECO:0000259" key="10">
    <source>
        <dbReference type="PROSITE" id="PS50157"/>
    </source>
</evidence>
<keyword evidence="7" id="KW-0804">Transcription</keyword>
<dbReference type="InterPro" id="IPR044300">
    <property type="entry name" value="STOP1/2"/>
</dbReference>
<keyword evidence="2" id="KW-0479">Metal-binding</keyword>
<dbReference type="InterPro" id="IPR036236">
    <property type="entry name" value="Znf_C2H2_sf"/>
</dbReference>
<keyword evidence="6" id="KW-0805">Transcription regulation</keyword>
<gene>
    <name evidence="11" type="ORF">T459_17177</name>
</gene>
<dbReference type="GO" id="GO:0010447">
    <property type="term" value="P:response to acidic pH"/>
    <property type="evidence" value="ECO:0007669"/>
    <property type="project" value="InterPro"/>
</dbReference>
<dbReference type="GO" id="GO:0010044">
    <property type="term" value="P:response to aluminum ion"/>
    <property type="evidence" value="ECO:0007669"/>
    <property type="project" value="InterPro"/>
</dbReference>
<evidence type="ECO:0000256" key="2">
    <source>
        <dbReference type="ARBA" id="ARBA00022723"/>
    </source>
</evidence>
<organism evidence="11 12">
    <name type="scientific">Capsicum annuum</name>
    <name type="common">Capsicum pepper</name>
    <dbReference type="NCBI Taxonomy" id="4072"/>
    <lineage>
        <taxon>Eukaryota</taxon>
        <taxon>Viridiplantae</taxon>
        <taxon>Streptophyta</taxon>
        <taxon>Embryophyta</taxon>
        <taxon>Tracheophyta</taxon>
        <taxon>Spermatophyta</taxon>
        <taxon>Magnoliopsida</taxon>
        <taxon>eudicotyledons</taxon>
        <taxon>Gunneridae</taxon>
        <taxon>Pentapetalae</taxon>
        <taxon>asterids</taxon>
        <taxon>lamiids</taxon>
        <taxon>Solanales</taxon>
        <taxon>Solanaceae</taxon>
        <taxon>Solanoideae</taxon>
        <taxon>Capsiceae</taxon>
        <taxon>Capsicum</taxon>
    </lineage>
</organism>
<dbReference type="Proteomes" id="UP000222542">
    <property type="component" value="Unassembled WGS sequence"/>
</dbReference>
<dbReference type="InterPro" id="IPR058196">
    <property type="entry name" value="zf-C2H2_STOP1/2_C"/>
</dbReference>
<dbReference type="PANTHER" id="PTHR46352">
    <property type="entry name" value="PROTEIN SENSITIVE TO PROTON RHIZOTOXICITY 1"/>
    <property type="match status" value="1"/>
</dbReference>
<dbReference type="Pfam" id="PF23115">
    <property type="entry name" value="zf-C2H2_STOP2_3rd"/>
    <property type="match status" value="1"/>
</dbReference>
<evidence type="ECO:0000256" key="5">
    <source>
        <dbReference type="ARBA" id="ARBA00022833"/>
    </source>
</evidence>
<dbReference type="STRING" id="4072.A0A2G2ZB75"/>
<evidence type="ECO:0000256" key="4">
    <source>
        <dbReference type="ARBA" id="ARBA00022771"/>
    </source>
</evidence>
<dbReference type="AlphaFoldDB" id="A0A2G2ZB75"/>
<proteinExistence type="predicted"/>
<dbReference type="GO" id="GO:0008270">
    <property type="term" value="F:zinc ion binding"/>
    <property type="evidence" value="ECO:0007669"/>
    <property type="project" value="UniProtKB-KW"/>
</dbReference>
<keyword evidence="12" id="KW-1185">Reference proteome</keyword>
<evidence type="ECO:0000256" key="7">
    <source>
        <dbReference type="ARBA" id="ARBA00023163"/>
    </source>
</evidence>
<dbReference type="SMART" id="SM00355">
    <property type="entry name" value="ZnF_C2H2"/>
    <property type="match status" value="3"/>
</dbReference>
<dbReference type="InterPro" id="IPR013087">
    <property type="entry name" value="Znf_C2H2_type"/>
</dbReference>
<evidence type="ECO:0000256" key="9">
    <source>
        <dbReference type="PROSITE-ProRule" id="PRU00042"/>
    </source>
</evidence>
<reference evidence="11 12" key="2">
    <citation type="journal article" date="2017" name="Genome Biol.">
        <title>New reference genome sequences of hot pepper reveal the massive evolution of plant disease-resistance genes by retroduplication.</title>
        <authorList>
            <person name="Kim S."/>
            <person name="Park J."/>
            <person name="Yeom S.I."/>
            <person name="Kim Y.M."/>
            <person name="Seo E."/>
            <person name="Kim K.T."/>
            <person name="Kim M.S."/>
            <person name="Lee J.M."/>
            <person name="Cheong K."/>
            <person name="Shin H.S."/>
            <person name="Kim S.B."/>
            <person name="Han K."/>
            <person name="Lee J."/>
            <person name="Park M."/>
            <person name="Lee H.A."/>
            <person name="Lee H.Y."/>
            <person name="Lee Y."/>
            <person name="Oh S."/>
            <person name="Lee J.H."/>
            <person name="Choi E."/>
            <person name="Choi E."/>
            <person name="Lee S.E."/>
            <person name="Jeon J."/>
            <person name="Kim H."/>
            <person name="Choi G."/>
            <person name="Song H."/>
            <person name="Lee J."/>
            <person name="Lee S.C."/>
            <person name="Kwon J.K."/>
            <person name="Lee H.Y."/>
            <person name="Koo N."/>
            <person name="Hong Y."/>
            <person name="Kim R.W."/>
            <person name="Kang W.H."/>
            <person name="Huh J.H."/>
            <person name="Kang B.C."/>
            <person name="Yang T.J."/>
            <person name="Lee Y.H."/>
            <person name="Bennetzen J.L."/>
            <person name="Choi D."/>
        </authorList>
    </citation>
    <scope>NUCLEOTIDE SEQUENCE [LARGE SCALE GENOMIC DNA]</scope>
    <source>
        <strain evidence="12">cv. CM334</strain>
    </source>
</reference>
<reference evidence="11 12" key="1">
    <citation type="journal article" date="2014" name="Nat. Genet.">
        <title>Genome sequence of the hot pepper provides insights into the evolution of pungency in Capsicum species.</title>
        <authorList>
            <person name="Kim S."/>
            <person name="Park M."/>
            <person name="Yeom S.I."/>
            <person name="Kim Y.M."/>
            <person name="Lee J.M."/>
            <person name="Lee H.A."/>
            <person name="Seo E."/>
            <person name="Choi J."/>
            <person name="Cheong K."/>
            <person name="Kim K.T."/>
            <person name="Jung K."/>
            <person name="Lee G.W."/>
            <person name="Oh S.K."/>
            <person name="Bae C."/>
            <person name="Kim S.B."/>
            <person name="Lee H.Y."/>
            <person name="Kim S.Y."/>
            <person name="Kim M.S."/>
            <person name="Kang B.C."/>
            <person name="Jo Y.D."/>
            <person name="Yang H.B."/>
            <person name="Jeong H.J."/>
            <person name="Kang W.H."/>
            <person name="Kwon J.K."/>
            <person name="Shin C."/>
            <person name="Lim J.Y."/>
            <person name="Park J.H."/>
            <person name="Huh J.H."/>
            <person name="Kim J.S."/>
            <person name="Kim B.D."/>
            <person name="Cohen O."/>
            <person name="Paran I."/>
            <person name="Suh M.C."/>
            <person name="Lee S.B."/>
            <person name="Kim Y.K."/>
            <person name="Shin Y."/>
            <person name="Noh S.J."/>
            <person name="Park J."/>
            <person name="Seo Y.S."/>
            <person name="Kwon S.Y."/>
            <person name="Kim H.A."/>
            <person name="Park J.M."/>
            <person name="Kim H.J."/>
            <person name="Choi S.B."/>
            <person name="Bosland P.W."/>
            <person name="Reeves G."/>
            <person name="Jo S.H."/>
            <person name="Lee B.W."/>
            <person name="Cho H.T."/>
            <person name="Choi H.S."/>
            <person name="Lee M.S."/>
            <person name="Yu Y."/>
            <person name="Do Choi Y."/>
            <person name="Park B.S."/>
            <person name="van Deynze A."/>
            <person name="Ashrafi H."/>
            <person name="Hill T."/>
            <person name="Kim W.T."/>
            <person name="Pai H.S."/>
            <person name="Ahn H.K."/>
            <person name="Yeam I."/>
            <person name="Giovannoni J.J."/>
            <person name="Rose J.K."/>
            <person name="Sorensen I."/>
            <person name="Lee S.J."/>
            <person name="Kim R.W."/>
            <person name="Choi I.Y."/>
            <person name="Choi B.S."/>
            <person name="Lim J.S."/>
            <person name="Lee Y.H."/>
            <person name="Choi D."/>
        </authorList>
    </citation>
    <scope>NUCLEOTIDE SEQUENCE [LARGE SCALE GENOMIC DNA]</scope>
    <source>
        <strain evidence="12">cv. CM334</strain>
    </source>
</reference>
<dbReference type="Gene3D" id="3.30.160.60">
    <property type="entry name" value="Classic Zinc Finger"/>
    <property type="match status" value="1"/>
</dbReference>
<dbReference type="PROSITE" id="PS00028">
    <property type="entry name" value="ZINC_FINGER_C2H2_1"/>
    <property type="match status" value="1"/>
</dbReference>
<dbReference type="PANTHER" id="PTHR46352:SF10">
    <property type="entry name" value="PROTEIN SENSITIVE TO PROTON RHIZOTOXICITY 1-LIKE"/>
    <property type="match status" value="1"/>
</dbReference>
<protein>
    <submittedName>
        <fullName evidence="11">Zinc finger protein STOP1 -like protein</fullName>
    </submittedName>
</protein>
<feature type="domain" description="C2H2-type" evidence="10">
    <location>
        <begin position="191"/>
        <end position="218"/>
    </location>
</feature>
<comment type="subcellular location">
    <subcellularLocation>
        <location evidence="1">Nucleus</location>
    </subcellularLocation>
</comment>
<evidence type="ECO:0000256" key="8">
    <source>
        <dbReference type="ARBA" id="ARBA00023242"/>
    </source>
</evidence>
<evidence type="ECO:0000313" key="12">
    <source>
        <dbReference type="Proteomes" id="UP000222542"/>
    </source>
</evidence>
<dbReference type="Pfam" id="PF23118">
    <property type="entry name" value="zf-C2H2_STOP2_C"/>
    <property type="match status" value="1"/>
</dbReference>
<evidence type="ECO:0000256" key="6">
    <source>
        <dbReference type="ARBA" id="ARBA00023015"/>
    </source>
</evidence>
<evidence type="ECO:0000256" key="1">
    <source>
        <dbReference type="ARBA" id="ARBA00004123"/>
    </source>
</evidence>
<name>A0A2G2ZB75_CAPAN</name>
<dbReference type="SUPFAM" id="SSF57667">
    <property type="entry name" value="beta-beta-alpha zinc fingers"/>
    <property type="match status" value="1"/>
</dbReference>
<accession>A0A2G2ZB75</accession>
<keyword evidence="4 9" id="KW-0863">Zinc-finger</keyword>
<keyword evidence="5" id="KW-0862">Zinc</keyword>
<evidence type="ECO:0000313" key="11">
    <source>
        <dbReference type="EMBL" id="PHT79125.1"/>
    </source>
</evidence>
<dbReference type="Gramene" id="PHT79125">
    <property type="protein sequence ID" value="PHT79125"/>
    <property type="gene ID" value="T459_17177"/>
</dbReference>
<dbReference type="PROSITE" id="PS50157">
    <property type="entry name" value="ZINC_FINGER_C2H2_2"/>
    <property type="match status" value="1"/>
</dbReference>
<keyword evidence="3" id="KW-0677">Repeat</keyword>
<evidence type="ECO:0000256" key="3">
    <source>
        <dbReference type="ARBA" id="ARBA00022737"/>
    </source>
</evidence>
<sequence length="435" mass="48371">MEQVNQRSENHDSTTTQEWDPRAILKNVSFLEQKIHQLRELVRIIVDHKSLAGIQGNDLSFQQQQLIIADLTSIIAQLISTAGSLLPTVKHHSLSSANPTTKQIGQFGGILVPSETGTNAGALSQSVNVTKAEDQPNHVDVTGDCGIEQNYVADEHEAKDEGEPHAEENLHPGSYEILQLEKEEILAPHTHFCTVCGKGFKRDANLRMHMRGHGDEYKTPAALAKPHKEPTSGTKLIKGYSCPCVGCKRNKEHKKFQPLKTILCVKKHYRRTHCEKSYACSRCNVKKFSVIADLRTHEKHCGKDKWHCSCGTTFSRKDKLFGHISLFQGHTPAIPQDETKGFAGISDHSQTGDATKEAGKIGFEINLQNSSGLQNTMNEKGSVDSRGSFSSPWNFESSKLSDLREFPQPPFEDPENSFSFLMAGSCNYPRIARKI</sequence>
<dbReference type="InterPro" id="IPR059161">
    <property type="entry name" value="Znf-C2H2_STOP1/2_3rd"/>
</dbReference>
<dbReference type="OMA" id="NRMHASF"/>
<comment type="caution">
    <text evidence="11">The sequence shown here is derived from an EMBL/GenBank/DDBJ whole genome shotgun (WGS) entry which is preliminary data.</text>
</comment>
<dbReference type="EMBL" id="AYRZ02000006">
    <property type="protein sequence ID" value="PHT79125.1"/>
    <property type="molecule type" value="Genomic_DNA"/>
</dbReference>
<keyword evidence="8" id="KW-0539">Nucleus</keyword>